<dbReference type="HOGENOM" id="CLU_653577_0_0_0"/>
<sequence length="420" mass="48176" precursor="true">MRSLRKSIEKYYLSIFMVSTCSMAVILFIVVQYFTQSQIDHEILTFTNDLIHFLDNPANESIAIIGKRNYSFQIFEKNKTYASFNVTENIPVKKEGFYTYGFNRVYLIHDGDYKIVVSRNIADQIFFISILGVILAVTVMGLFFVVKRFGSRLTYRLIKPIEEIGKQMIDISKGHARRIEVELTSRETYELQSQINMALEKLNSIMDQLREFASSISHQLRNPLATIKAQLEVTMSRPESYSLKNDLNAIMRNVEKMIQITSGLLLIARAKHQSENAFEEEDLSTVVLEAVEQNMQRFPDVEFVLEIPAGVRSRCISELLFHAFANLIENACKYTDKNKPVYVGLSEKDSFVEFFVSNHASPIPLEDRKKIFERFYRASNAKGDGLGLGLAIVKAIADLHHAKVEYVFNGLNTFFFTLPK</sequence>
<evidence type="ECO:0000259" key="11">
    <source>
        <dbReference type="PROSITE" id="PS50109"/>
    </source>
</evidence>
<evidence type="ECO:0000259" key="12">
    <source>
        <dbReference type="PROSITE" id="PS50885"/>
    </source>
</evidence>
<feature type="transmembrane region" description="Helical" evidence="10">
    <location>
        <begin position="125"/>
        <end position="146"/>
    </location>
</feature>
<evidence type="ECO:0000256" key="5">
    <source>
        <dbReference type="ARBA" id="ARBA00022679"/>
    </source>
</evidence>
<dbReference type="InterPro" id="IPR003660">
    <property type="entry name" value="HAMP_dom"/>
</dbReference>
<dbReference type="CDD" id="cd00082">
    <property type="entry name" value="HisKA"/>
    <property type="match status" value="1"/>
</dbReference>
<dbReference type="GO" id="GO:0000155">
    <property type="term" value="F:phosphorelay sensor kinase activity"/>
    <property type="evidence" value="ECO:0007669"/>
    <property type="project" value="InterPro"/>
</dbReference>
<dbReference type="PROSITE" id="PS50109">
    <property type="entry name" value="HIS_KIN"/>
    <property type="match status" value="1"/>
</dbReference>
<evidence type="ECO:0000256" key="7">
    <source>
        <dbReference type="ARBA" id="ARBA00022777"/>
    </source>
</evidence>
<dbReference type="Pfam" id="PF02518">
    <property type="entry name" value="HATPase_c"/>
    <property type="match status" value="1"/>
</dbReference>
<accession>A8F5U4</accession>
<evidence type="ECO:0000256" key="3">
    <source>
        <dbReference type="ARBA" id="ARBA00012438"/>
    </source>
</evidence>
<keyword evidence="14" id="KW-1185">Reference proteome</keyword>
<keyword evidence="4" id="KW-0597">Phosphoprotein</keyword>
<dbReference type="Gene3D" id="3.30.565.10">
    <property type="entry name" value="Histidine kinase-like ATPase, C-terminal domain"/>
    <property type="match status" value="1"/>
</dbReference>
<gene>
    <name evidence="13" type="ordered locus">Tlet_0962</name>
</gene>
<evidence type="ECO:0000256" key="6">
    <source>
        <dbReference type="ARBA" id="ARBA00022692"/>
    </source>
</evidence>
<evidence type="ECO:0000256" key="10">
    <source>
        <dbReference type="SAM" id="Phobius"/>
    </source>
</evidence>
<dbReference type="KEGG" id="tle:Tlet_0962"/>
<keyword evidence="5" id="KW-0808">Transferase</keyword>
<comment type="catalytic activity">
    <reaction evidence="1">
        <text>ATP + protein L-histidine = ADP + protein N-phospho-L-histidine.</text>
        <dbReference type="EC" id="2.7.13.3"/>
    </reaction>
</comment>
<dbReference type="InterPro" id="IPR003594">
    <property type="entry name" value="HATPase_dom"/>
</dbReference>
<dbReference type="InterPro" id="IPR036097">
    <property type="entry name" value="HisK_dim/P_sf"/>
</dbReference>
<protein>
    <recommendedName>
        <fullName evidence="3">histidine kinase</fullName>
        <ecNumber evidence="3">2.7.13.3</ecNumber>
    </recommendedName>
</protein>
<dbReference type="EC" id="2.7.13.3" evidence="3"/>
<dbReference type="PANTHER" id="PTHR45436">
    <property type="entry name" value="SENSOR HISTIDINE KINASE YKOH"/>
    <property type="match status" value="1"/>
</dbReference>
<dbReference type="GO" id="GO:0005886">
    <property type="term" value="C:plasma membrane"/>
    <property type="evidence" value="ECO:0007669"/>
    <property type="project" value="TreeGrafter"/>
</dbReference>
<evidence type="ECO:0000313" key="13">
    <source>
        <dbReference type="EMBL" id="ABV33528.1"/>
    </source>
</evidence>
<dbReference type="SUPFAM" id="SSF47384">
    <property type="entry name" value="Homodimeric domain of signal transducing histidine kinase"/>
    <property type="match status" value="1"/>
</dbReference>
<dbReference type="STRING" id="416591.Tlet_0962"/>
<dbReference type="eggNOG" id="COG2205">
    <property type="taxonomic scope" value="Bacteria"/>
</dbReference>
<feature type="domain" description="Histidine kinase" evidence="11">
    <location>
        <begin position="215"/>
        <end position="420"/>
    </location>
</feature>
<dbReference type="Gene3D" id="1.10.287.130">
    <property type="match status" value="1"/>
</dbReference>
<dbReference type="EMBL" id="CP000812">
    <property type="protein sequence ID" value="ABV33528.1"/>
    <property type="molecule type" value="Genomic_DNA"/>
</dbReference>
<evidence type="ECO:0000256" key="8">
    <source>
        <dbReference type="ARBA" id="ARBA00022989"/>
    </source>
</evidence>
<keyword evidence="8 10" id="KW-1133">Transmembrane helix</keyword>
<evidence type="ECO:0000256" key="2">
    <source>
        <dbReference type="ARBA" id="ARBA00004370"/>
    </source>
</evidence>
<dbReference type="SMART" id="SM00388">
    <property type="entry name" value="HisKA"/>
    <property type="match status" value="1"/>
</dbReference>
<dbReference type="InterPro" id="IPR050428">
    <property type="entry name" value="TCS_sensor_his_kinase"/>
</dbReference>
<evidence type="ECO:0000256" key="4">
    <source>
        <dbReference type="ARBA" id="ARBA00022553"/>
    </source>
</evidence>
<dbReference type="Pfam" id="PF00512">
    <property type="entry name" value="HisKA"/>
    <property type="match status" value="1"/>
</dbReference>
<dbReference type="Proteomes" id="UP000002016">
    <property type="component" value="Chromosome"/>
</dbReference>
<dbReference type="PANTHER" id="PTHR45436:SF5">
    <property type="entry name" value="SENSOR HISTIDINE KINASE TRCS"/>
    <property type="match status" value="1"/>
</dbReference>
<proteinExistence type="predicted"/>
<keyword evidence="9" id="KW-0902">Two-component regulatory system</keyword>
<dbReference type="InterPro" id="IPR003661">
    <property type="entry name" value="HisK_dim/P_dom"/>
</dbReference>
<dbReference type="PROSITE" id="PS50885">
    <property type="entry name" value="HAMP"/>
    <property type="match status" value="1"/>
</dbReference>
<dbReference type="InterPro" id="IPR005467">
    <property type="entry name" value="His_kinase_dom"/>
</dbReference>
<dbReference type="SUPFAM" id="SSF55874">
    <property type="entry name" value="ATPase domain of HSP90 chaperone/DNA topoisomerase II/histidine kinase"/>
    <property type="match status" value="1"/>
</dbReference>
<dbReference type="CDD" id="cd00075">
    <property type="entry name" value="HATPase"/>
    <property type="match status" value="1"/>
</dbReference>
<keyword evidence="7 13" id="KW-0418">Kinase</keyword>
<feature type="domain" description="HAMP" evidence="12">
    <location>
        <begin position="155"/>
        <end position="207"/>
    </location>
</feature>
<reference evidence="13 14" key="2">
    <citation type="journal article" date="2009" name="Proc. Natl. Acad. Sci. U.S.A.">
        <title>On the chimeric nature, thermophilic origin, and phylogenetic placement of the Thermotogales.</title>
        <authorList>
            <person name="Zhaxybayeva O."/>
            <person name="Swithers K.S."/>
            <person name="Lapierre P."/>
            <person name="Fournier G.P."/>
            <person name="Bickhart D.M."/>
            <person name="DeBoy R.T."/>
            <person name="Nelson K.E."/>
            <person name="Nesbo C.L."/>
            <person name="Doolittle W.F."/>
            <person name="Gogarten J.P."/>
            <person name="Noll K.M."/>
        </authorList>
    </citation>
    <scope>NUCLEOTIDE SEQUENCE [LARGE SCALE GENOMIC DNA]</scope>
    <source>
        <strain evidence="14">ATCC BAA-301 / DSM 14385 / NBRC 107922 / TMO</strain>
    </source>
</reference>
<dbReference type="SMART" id="SM00387">
    <property type="entry name" value="HATPase_c"/>
    <property type="match status" value="1"/>
</dbReference>
<dbReference type="InterPro" id="IPR036890">
    <property type="entry name" value="HATPase_C_sf"/>
</dbReference>
<organism evidence="13 14">
    <name type="scientific">Pseudothermotoga lettingae (strain ATCC BAA-301 / DSM 14385 / NBRC 107922 / TMO)</name>
    <name type="common">Thermotoga lettingae</name>
    <dbReference type="NCBI Taxonomy" id="416591"/>
    <lineage>
        <taxon>Bacteria</taxon>
        <taxon>Thermotogati</taxon>
        <taxon>Thermotogota</taxon>
        <taxon>Thermotogae</taxon>
        <taxon>Thermotogales</taxon>
        <taxon>Thermotogaceae</taxon>
        <taxon>Pseudothermotoga</taxon>
    </lineage>
</organism>
<comment type="subcellular location">
    <subcellularLocation>
        <location evidence="2">Membrane</location>
    </subcellularLocation>
</comment>
<keyword evidence="10" id="KW-0472">Membrane</keyword>
<reference evidence="13 14" key="1">
    <citation type="submission" date="2007-08" db="EMBL/GenBank/DDBJ databases">
        <title>Complete sequence of Thermotoga lettingae TMO.</title>
        <authorList>
            <consortium name="US DOE Joint Genome Institute"/>
            <person name="Copeland A."/>
            <person name="Lucas S."/>
            <person name="Lapidus A."/>
            <person name="Barry K."/>
            <person name="Glavina del Rio T."/>
            <person name="Dalin E."/>
            <person name="Tice H."/>
            <person name="Pitluck S."/>
            <person name="Foster B."/>
            <person name="Bruce D."/>
            <person name="Schmutz J."/>
            <person name="Larimer F."/>
            <person name="Land M."/>
            <person name="Hauser L."/>
            <person name="Kyrpides N."/>
            <person name="Mikhailova N."/>
            <person name="Nelson K."/>
            <person name="Gogarten J.P."/>
            <person name="Noll K."/>
            <person name="Richardson P."/>
        </authorList>
    </citation>
    <scope>NUCLEOTIDE SEQUENCE [LARGE SCALE GENOMIC DNA]</scope>
    <source>
        <strain evidence="14">ATCC BAA-301 / DSM 14385 / NBRC 107922 / TMO</strain>
    </source>
</reference>
<evidence type="ECO:0000256" key="9">
    <source>
        <dbReference type="ARBA" id="ARBA00023012"/>
    </source>
</evidence>
<keyword evidence="6 10" id="KW-0812">Transmembrane</keyword>
<feature type="transmembrane region" description="Helical" evidence="10">
    <location>
        <begin position="12"/>
        <end position="34"/>
    </location>
</feature>
<evidence type="ECO:0000313" key="14">
    <source>
        <dbReference type="Proteomes" id="UP000002016"/>
    </source>
</evidence>
<evidence type="ECO:0000256" key="1">
    <source>
        <dbReference type="ARBA" id="ARBA00000085"/>
    </source>
</evidence>
<name>A8F5U4_PSELT</name>
<dbReference type="AlphaFoldDB" id="A8F5U4"/>